<dbReference type="PANTHER" id="PTHR43395:SF1">
    <property type="entry name" value="CHEMOTAXIS PROTEIN CHEA"/>
    <property type="match status" value="1"/>
</dbReference>
<keyword evidence="2" id="KW-0418">Kinase</keyword>
<feature type="domain" description="Histidine kinase" evidence="1">
    <location>
        <begin position="71"/>
        <end position="164"/>
    </location>
</feature>
<gene>
    <name evidence="2" type="ORF">ADUPG1_000911</name>
</gene>
<evidence type="ECO:0000313" key="3">
    <source>
        <dbReference type="Proteomes" id="UP001057375"/>
    </source>
</evidence>
<protein>
    <submittedName>
        <fullName evidence="2">CheA signal transduction histidine kinase</fullName>
    </submittedName>
</protein>
<dbReference type="InterPro" id="IPR051315">
    <property type="entry name" value="Bact_Chemotaxis_CheA"/>
</dbReference>
<dbReference type="Gene3D" id="3.30.565.10">
    <property type="entry name" value="Histidine kinase-like ATPase, C-terminal domain"/>
    <property type="match status" value="1"/>
</dbReference>
<dbReference type="GO" id="GO:0016301">
    <property type="term" value="F:kinase activity"/>
    <property type="evidence" value="ECO:0007669"/>
    <property type="project" value="UniProtKB-KW"/>
</dbReference>
<dbReference type="EMBL" id="BQXS01000514">
    <property type="protein sequence ID" value="GKT28857.1"/>
    <property type="molecule type" value="Genomic_DNA"/>
</dbReference>
<name>A0ABQ5KAB4_9EUKA</name>
<reference evidence="2" key="1">
    <citation type="submission" date="2022-03" db="EMBL/GenBank/DDBJ databases">
        <title>Draft genome sequence of Aduncisulcus paluster, a free-living microaerophilic Fornicata.</title>
        <authorList>
            <person name="Yuyama I."/>
            <person name="Kume K."/>
            <person name="Tamura T."/>
            <person name="Inagaki Y."/>
            <person name="Hashimoto T."/>
        </authorList>
    </citation>
    <scope>NUCLEOTIDE SEQUENCE</scope>
    <source>
        <strain evidence="2">NY0171</strain>
    </source>
</reference>
<dbReference type="Pfam" id="PF02518">
    <property type="entry name" value="HATPase_c"/>
    <property type="match status" value="1"/>
</dbReference>
<dbReference type="PRINTS" id="PR00344">
    <property type="entry name" value="BCTRLSENSOR"/>
</dbReference>
<dbReference type="InterPro" id="IPR005467">
    <property type="entry name" value="His_kinase_dom"/>
</dbReference>
<proteinExistence type="predicted"/>
<dbReference type="InterPro" id="IPR003594">
    <property type="entry name" value="HATPase_dom"/>
</dbReference>
<dbReference type="InterPro" id="IPR036890">
    <property type="entry name" value="HATPase_C_sf"/>
</dbReference>
<dbReference type="PROSITE" id="PS50109">
    <property type="entry name" value="HIS_KIN"/>
    <property type="match status" value="1"/>
</dbReference>
<evidence type="ECO:0000313" key="2">
    <source>
        <dbReference type="EMBL" id="GKT28857.1"/>
    </source>
</evidence>
<keyword evidence="3" id="KW-1185">Reference proteome</keyword>
<sequence length="164" mass="17966">MRPFSDGGLGFPRLVRDLARSLGKEVEFIIEGETTSVDRDILDKLEAPLNHLIRNAVDHGIEMPDERVAVVRDDGQGLDPERIRAKVVERKLAPARMAEEMSRAELMEFLFLPGFSTAGKVTEISGRGVGLDVVHAMVQEVGGTVRADSEPGHGMSFSMQLPLT</sequence>
<dbReference type="SMART" id="SM00387">
    <property type="entry name" value="HATPase_c"/>
    <property type="match status" value="1"/>
</dbReference>
<dbReference type="PANTHER" id="PTHR43395">
    <property type="entry name" value="SENSOR HISTIDINE KINASE CHEA"/>
    <property type="match status" value="1"/>
</dbReference>
<organism evidence="2 3">
    <name type="scientific">Aduncisulcus paluster</name>
    <dbReference type="NCBI Taxonomy" id="2918883"/>
    <lineage>
        <taxon>Eukaryota</taxon>
        <taxon>Metamonada</taxon>
        <taxon>Carpediemonas-like organisms</taxon>
        <taxon>Aduncisulcus</taxon>
    </lineage>
</organism>
<keyword evidence="2" id="KW-0808">Transferase</keyword>
<dbReference type="Proteomes" id="UP001057375">
    <property type="component" value="Unassembled WGS sequence"/>
</dbReference>
<accession>A0ABQ5KAB4</accession>
<feature type="non-terminal residue" evidence="2">
    <location>
        <position position="164"/>
    </location>
</feature>
<dbReference type="InterPro" id="IPR004358">
    <property type="entry name" value="Sig_transdc_His_kin-like_C"/>
</dbReference>
<evidence type="ECO:0000259" key="1">
    <source>
        <dbReference type="PROSITE" id="PS50109"/>
    </source>
</evidence>
<dbReference type="SUPFAM" id="SSF55874">
    <property type="entry name" value="ATPase domain of HSP90 chaperone/DNA topoisomerase II/histidine kinase"/>
    <property type="match status" value="1"/>
</dbReference>
<comment type="caution">
    <text evidence="2">The sequence shown here is derived from an EMBL/GenBank/DDBJ whole genome shotgun (WGS) entry which is preliminary data.</text>
</comment>